<dbReference type="OMA" id="PQNHATG"/>
<accession>A0A2R6PCL0</accession>
<dbReference type="EMBL" id="NKQK01000026">
    <property type="protein sequence ID" value="PSR89094.1"/>
    <property type="molecule type" value="Genomic_DNA"/>
</dbReference>
<dbReference type="FunFam" id="3.40.50.2000:FF:000064">
    <property type="entry name" value="Glycosyltransferase"/>
    <property type="match status" value="1"/>
</dbReference>
<keyword evidence="5" id="KW-1185">Reference proteome</keyword>
<dbReference type="PANTHER" id="PTHR48047:SF118">
    <property type="entry name" value="HEXOSYLTRANSFERASE-RELATED"/>
    <property type="match status" value="1"/>
</dbReference>
<dbReference type="InParanoid" id="A0A2R6PCL0"/>
<evidence type="ECO:0000313" key="5">
    <source>
        <dbReference type="Proteomes" id="UP000241394"/>
    </source>
</evidence>
<evidence type="ECO:0000256" key="3">
    <source>
        <dbReference type="ARBA" id="ARBA00023241"/>
    </source>
</evidence>
<dbReference type="SUPFAM" id="SSF53756">
    <property type="entry name" value="UDP-Glycosyltransferase/glycogen phosphorylase"/>
    <property type="match status" value="1"/>
</dbReference>
<dbReference type="AlphaFoldDB" id="A0A2R6PCL0"/>
<evidence type="ECO:0000313" key="4">
    <source>
        <dbReference type="EMBL" id="PSR89094.1"/>
    </source>
</evidence>
<dbReference type="InterPro" id="IPR002213">
    <property type="entry name" value="UDP_glucos_trans"/>
</dbReference>
<evidence type="ECO:0000256" key="2">
    <source>
        <dbReference type="ARBA" id="ARBA00022679"/>
    </source>
</evidence>
<name>A0A2R6PCL0_ACTCC</name>
<dbReference type="Gramene" id="PSR89094">
    <property type="protein sequence ID" value="PSR89094"/>
    <property type="gene ID" value="CEY00_Acc29288"/>
</dbReference>
<keyword evidence="2 4" id="KW-0808">Transferase</keyword>
<dbReference type="PANTHER" id="PTHR48047">
    <property type="entry name" value="GLYCOSYLTRANSFERASE"/>
    <property type="match status" value="1"/>
</dbReference>
<dbReference type="CDD" id="cd03784">
    <property type="entry name" value="GT1_Gtf-like"/>
    <property type="match status" value="1"/>
</dbReference>
<gene>
    <name evidence="4" type="ORF">CEY00_Acc29288</name>
</gene>
<organism evidence="4 5">
    <name type="scientific">Actinidia chinensis var. chinensis</name>
    <name type="common">Chinese soft-hair kiwi</name>
    <dbReference type="NCBI Taxonomy" id="1590841"/>
    <lineage>
        <taxon>Eukaryota</taxon>
        <taxon>Viridiplantae</taxon>
        <taxon>Streptophyta</taxon>
        <taxon>Embryophyta</taxon>
        <taxon>Tracheophyta</taxon>
        <taxon>Spermatophyta</taxon>
        <taxon>Magnoliopsida</taxon>
        <taxon>eudicotyledons</taxon>
        <taxon>Gunneridae</taxon>
        <taxon>Pentapetalae</taxon>
        <taxon>asterids</taxon>
        <taxon>Ericales</taxon>
        <taxon>Actinidiaceae</taxon>
        <taxon>Actinidia</taxon>
    </lineage>
</organism>
<proteinExistence type="inferred from homology"/>
<dbReference type="GO" id="GO:0035251">
    <property type="term" value="F:UDP-glucosyltransferase activity"/>
    <property type="evidence" value="ECO:0007669"/>
    <property type="project" value="TreeGrafter"/>
</dbReference>
<dbReference type="Gene3D" id="3.40.50.2000">
    <property type="entry name" value="Glycogen Phosphorylase B"/>
    <property type="match status" value="2"/>
</dbReference>
<dbReference type="Pfam" id="PF00201">
    <property type="entry name" value="UDPGT"/>
    <property type="match status" value="1"/>
</dbReference>
<comment type="caution">
    <text evidence="4">The sequence shown here is derived from an EMBL/GenBank/DDBJ whole genome shotgun (WGS) entry which is preliminary data.</text>
</comment>
<sequence length="469" mass="51461">MSTNSDHGNSAHILVFPYPALGHIIPLLDLTHLFLTRGLTVTVLVTPIHLPLLEPLLSGHPSTSIQPLVLTPPDVQASTTCRPVANARALSELYNPIVQWFRSHPSPPVAIVSDIFLGWTHYLGSDLGVPRIVFWPSGSFAASICNCLWRDLPRVDDPNDENSVLSFPKVPNCPKYPQWQISHLYRYYQAGDPDWELFRSSMMANSESWGAVFNSFTQLERVYMDHVKKYMGHDRVWAVGPLLPADDDVMGPTKRGGSSSVPTQEVISWLDSKGNNSVVYVCFGSGWTVTSQQVVALLDALDRSEVHFILVVKESDLARDASLIPKGFEDRVANRGFIIKGWAPQVAILRHLAVGAFVTHCGWNSVLEGLAAGVVMLTWPLGADQFTNAQLLVDQLGVAVRFCEVGTRTIPDPTELACKLAESVGGCKSQRDRVMELRSAASEAIQGGSSSRDMDELVKNLHGVSKCVV</sequence>
<dbReference type="GO" id="GO:0009813">
    <property type="term" value="P:flavonoid biosynthetic process"/>
    <property type="evidence" value="ECO:0007669"/>
    <property type="project" value="UniProtKB-KW"/>
</dbReference>
<keyword evidence="3" id="KW-0284">Flavonoid biosynthesis</keyword>
<reference evidence="5" key="2">
    <citation type="journal article" date="2018" name="BMC Genomics">
        <title>A manually annotated Actinidia chinensis var. chinensis (kiwifruit) genome highlights the challenges associated with draft genomes and gene prediction in plants.</title>
        <authorList>
            <person name="Pilkington S.M."/>
            <person name="Crowhurst R."/>
            <person name="Hilario E."/>
            <person name="Nardozza S."/>
            <person name="Fraser L."/>
            <person name="Peng Y."/>
            <person name="Gunaseelan K."/>
            <person name="Simpson R."/>
            <person name="Tahir J."/>
            <person name="Deroles S.C."/>
            <person name="Templeton K."/>
            <person name="Luo Z."/>
            <person name="Davy M."/>
            <person name="Cheng C."/>
            <person name="McNeilage M."/>
            <person name="Scaglione D."/>
            <person name="Liu Y."/>
            <person name="Zhang Q."/>
            <person name="Datson P."/>
            <person name="De Silva N."/>
            <person name="Gardiner S.E."/>
            <person name="Bassett H."/>
            <person name="Chagne D."/>
            <person name="McCallum J."/>
            <person name="Dzierzon H."/>
            <person name="Deng C."/>
            <person name="Wang Y.Y."/>
            <person name="Barron L."/>
            <person name="Manako K."/>
            <person name="Bowen J."/>
            <person name="Foster T.M."/>
            <person name="Erridge Z.A."/>
            <person name="Tiffin H."/>
            <person name="Waite C.N."/>
            <person name="Davies K.M."/>
            <person name="Grierson E.P."/>
            <person name="Laing W.A."/>
            <person name="Kirk R."/>
            <person name="Chen X."/>
            <person name="Wood M."/>
            <person name="Montefiori M."/>
            <person name="Brummell D.A."/>
            <person name="Schwinn K.E."/>
            <person name="Catanach A."/>
            <person name="Fullerton C."/>
            <person name="Li D."/>
            <person name="Meiyalaghan S."/>
            <person name="Nieuwenhuizen N."/>
            <person name="Read N."/>
            <person name="Prakash R."/>
            <person name="Hunter D."/>
            <person name="Zhang H."/>
            <person name="McKenzie M."/>
            <person name="Knabel M."/>
            <person name="Harris A."/>
            <person name="Allan A.C."/>
            <person name="Gleave A."/>
            <person name="Chen A."/>
            <person name="Janssen B.J."/>
            <person name="Plunkett B."/>
            <person name="Ampomah-Dwamena C."/>
            <person name="Voogd C."/>
            <person name="Leif D."/>
            <person name="Lafferty D."/>
            <person name="Souleyre E.J.F."/>
            <person name="Varkonyi-Gasic E."/>
            <person name="Gambi F."/>
            <person name="Hanley J."/>
            <person name="Yao J.L."/>
            <person name="Cheung J."/>
            <person name="David K.M."/>
            <person name="Warren B."/>
            <person name="Marsh K."/>
            <person name="Snowden K.C."/>
            <person name="Lin-Wang K."/>
            <person name="Brian L."/>
            <person name="Martinez-Sanchez M."/>
            <person name="Wang M."/>
            <person name="Ileperuma N."/>
            <person name="Macnee N."/>
            <person name="Campin R."/>
            <person name="McAtee P."/>
            <person name="Drummond R.S.M."/>
            <person name="Espley R.V."/>
            <person name="Ireland H.S."/>
            <person name="Wu R."/>
            <person name="Atkinson R.G."/>
            <person name="Karunairetnam S."/>
            <person name="Bulley S."/>
            <person name="Chunkath S."/>
            <person name="Hanley Z."/>
            <person name="Storey R."/>
            <person name="Thrimawithana A.H."/>
            <person name="Thomson S."/>
            <person name="David C."/>
            <person name="Testolin R."/>
            <person name="Huang H."/>
            <person name="Hellens R.P."/>
            <person name="Schaffer R.J."/>
        </authorList>
    </citation>
    <scope>NUCLEOTIDE SEQUENCE [LARGE SCALE GENOMIC DNA]</scope>
    <source>
        <strain evidence="5">cv. Red5</strain>
    </source>
</reference>
<protein>
    <submittedName>
        <fullName evidence="4">UDP-glycosyltransferase</fullName>
    </submittedName>
</protein>
<dbReference type="Proteomes" id="UP000241394">
    <property type="component" value="Chromosome LG26"/>
</dbReference>
<dbReference type="OrthoDB" id="5835829at2759"/>
<reference evidence="4 5" key="1">
    <citation type="submission" date="2017-07" db="EMBL/GenBank/DDBJ databases">
        <title>An improved, manually edited Actinidia chinensis var. chinensis (kiwifruit) genome highlights the challenges associated with draft genomes and gene prediction in plants.</title>
        <authorList>
            <person name="Pilkington S."/>
            <person name="Crowhurst R."/>
            <person name="Hilario E."/>
            <person name="Nardozza S."/>
            <person name="Fraser L."/>
            <person name="Peng Y."/>
            <person name="Gunaseelan K."/>
            <person name="Simpson R."/>
            <person name="Tahir J."/>
            <person name="Deroles S."/>
            <person name="Templeton K."/>
            <person name="Luo Z."/>
            <person name="Davy M."/>
            <person name="Cheng C."/>
            <person name="Mcneilage M."/>
            <person name="Scaglione D."/>
            <person name="Liu Y."/>
            <person name="Zhang Q."/>
            <person name="Datson P."/>
            <person name="De Silva N."/>
            <person name="Gardiner S."/>
            <person name="Bassett H."/>
            <person name="Chagne D."/>
            <person name="Mccallum J."/>
            <person name="Dzierzon H."/>
            <person name="Deng C."/>
            <person name="Wang Y.-Y."/>
            <person name="Barron N."/>
            <person name="Manako K."/>
            <person name="Bowen J."/>
            <person name="Foster T."/>
            <person name="Erridge Z."/>
            <person name="Tiffin H."/>
            <person name="Waite C."/>
            <person name="Davies K."/>
            <person name="Grierson E."/>
            <person name="Laing W."/>
            <person name="Kirk R."/>
            <person name="Chen X."/>
            <person name="Wood M."/>
            <person name="Montefiori M."/>
            <person name="Brummell D."/>
            <person name="Schwinn K."/>
            <person name="Catanach A."/>
            <person name="Fullerton C."/>
            <person name="Li D."/>
            <person name="Meiyalaghan S."/>
            <person name="Nieuwenhuizen N."/>
            <person name="Read N."/>
            <person name="Prakash R."/>
            <person name="Hunter D."/>
            <person name="Zhang H."/>
            <person name="Mckenzie M."/>
            <person name="Knabel M."/>
            <person name="Harris A."/>
            <person name="Allan A."/>
            <person name="Chen A."/>
            <person name="Janssen B."/>
            <person name="Plunkett B."/>
            <person name="Dwamena C."/>
            <person name="Voogd C."/>
            <person name="Leif D."/>
            <person name="Lafferty D."/>
            <person name="Souleyre E."/>
            <person name="Varkonyi-Gasic E."/>
            <person name="Gambi F."/>
            <person name="Hanley J."/>
            <person name="Yao J.-L."/>
            <person name="Cheung J."/>
            <person name="David K."/>
            <person name="Warren B."/>
            <person name="Marsh K."/>
            <person name="Snowden K."/>
            <person name="Lin-Wang K."/>
            <person name="Brian L."/>
            <person name="Martinez-Sanchez M."/>
            <person name="Wang M."/>
            <person name="Ileperuma N."/>
            <person name="Macnee N."/>
            <person name="Campin R."/>
            <person name="Mcatee P."/>
            <person name="Drummond R."/>
            <person name="Espley R."/>
            <person name="Ireland H."/>
            <person name="Wu R."/>
            <person name="Atkinson R."/>
            <person name="Karunairetnam S."/>
            <person name="Bulley S."/>
            <person name="Chunkath S."/>
            <person name="Hanley Z."/>
            <person name="Storey R."/>
            <person name="Thrimawithana A."/>
            <person name="Thomson S."/>
            <person name="David C."/>
            <person name="Testolin R."/>
        </authorList>
    </citation>
    <scope>NUCLEOTIDE SEQUENCE [LARGE SCALE GENOMIC DNA]</scope>
    <source>
        <strain evidence="5">cv. Red5</strain>
        <tissue evidence="4">Young leaf</tissue>
    </source>
</reference>
<comment type="similarity">
    <text evidence="1">Belongs to the UDP-glycosyltransferase family.</text>
</comment>
<evidence type="ECO:0000256" key="1">
    <source>
        <dbReference type="ARBA" id="ARBA00009995"/>
    </source>
</evidence>